<dbReference type="GO" id="GO:0003899">
    <property type="term" value="F:DNA-directed RNA polymerase activity"/>
    <property type="evidence" value="ECO:0007669"/>
    <property type="project" value="InterPro"/>
</dbReference>
<dbReference type="NCBIfam" id="NF002207">
    <property type="entry name" value="PRK01099.1-2"/>
    <property type="match status" value="1"/>
</dbReference>
<dbReference type="GO" id="GO:0005736">
    <property type="term" value="C:RNA polymerase I complex"/>
    <property type="evidence" value="ECO:0007669"/>
    <property type="project" value="TreeGrafter"/>
</dbReference>
<dbReference type="InterPro" id="IPR028363">
    <property type="entry name" value="RPB6"/>
</dbReference>
<dbReference type="SMART" id="SM01409">
    <property type="entry name" value="RNA_pol_Rpb6"/>
    <property type="match status" value="1"/>
</dbReference>
<accession>A0A7S2Y910</accession>
<dbReference type="GO" id="GO:0006360">
    <property type="term" value="P:transcription by RNA polymerase I"/>
    <property type="evidence" value="ECO:0007669"/>
    <property type="project" value="TreeGrafter"/>
</dbReference>
<feature type="compositionally biased region" description="Acidic residues" evidence="6">
    <location>
        <begin position="47"/>
        <end position="60"/>
    </location>
</feature>
<dbReference type="InterPro" id="IPR036161">
    <property type="entry name" value="RPB6/omega-like_sf"/>
</dbReference>
<dbReference type="AlphaFoldDB" id="A0A7S2Y910"/>
<comment type="similarity">
    <text evidence="5">Belongs to the archaeal Rpo6/eukaryotic RPB6 RNA polymerase subunit family.</text>
</comment>
<gene>
    <name evidence="7" type="ORF">APAL1065_LOCUS9541</name>
</gene>
<dbReference type="PANTHER" id="PTHR47227:SF5">
    <property type="entry name" value="DNA-DIRECTED RNA POLYMERASES I, II, AND III SUBUNIT RPABC2"/>
    <property type="match status" value="1"/>
</dbReference>
<dbReference type="Pfam" id="PF01192">
    <property type="entry name" value="RNA_pol_Rpb6"/>
    <property type="match status" value="1"/>
</dbReference>
<dbReference type="NCBIfam" id="NF002208">
    <property type="entry name" value="PRK01099.1-3"/>
    <property type="match status" value="1"/>
</dbReference>
<dbReference type="EMBL" id="HBHT01014227">
    <property type="protein sequence ID" value="CAD9960236.1"/>
    <property type="molecule type" value="Transcribed_RNA"/>
</dbReference>
<sequence length="164" mass="17624">MSDDEDPVGADAGYDNAGGTFGGDDEDMATSVAGTDADGSEVAQPQDDGDGGDDDGDDGLDVTGDRDDNMVVGMGNSDPSSQGRAATERITTKYLTKYERARVLGTRALQISMNAPVMVDLDGETDPLRIAEKELRERKIPIIIRRYLPDGSHEDWKIDELIID</sequence>
<evidence type="ECO:0000256" key="3">
    <source>
        <dbReference type="ARBA" id="ARBA00023163"/>
    </source>
</evidence>
<reference evidence="7" key="1">
    <citation type="submission" date="2021-01" db="EMBL/GenBank/DDBJ databases">
        <authorList>
            <person name="Corre E."/>
            <person name="Pelletier E."/>
            <person name="Niang G."/>
            <person name="Scheremetjew M."/>
            <person name="Finn R."/>
            <person name="Kale V."/>
            <person name="Holt S."/>
            <person name="Cochrane G."/>
            <person name="Meng A."/>
            <person name="Brown T."/>
            <person name="Cohen L."/>
        </authorList>
    </citation>
    <scope>NUCLEOTIDE SEQUENCE</scope>
    <source>
        <strain evidence="7">CCMP125</strain>
    </source>
</reference>
<dbReference type="GO" id="GO:0042797">
    <property type="term" value="P:tRNA transcription by RNA polymerase III"/>
    <property type="evidence" value="ECO:0007669"/>
    <property type="project" value="TreeGrafter"/>
</dbReference>
<dbReference type="GO" id="GO:0003677">
    <property type="term" value="F:DNA binding"/>
    <property type="evidence" value="ECO:0007669"/>
    <property type="project" value="InterPro"/>
</dbReference>
<dbReference type="InterPro" id="IPR006111">
    <property type="entry name" value="Rpo6/Rpb6"/>
</dbReference>
<evidence type="ECO:0000313" key="7">
    <source>
        <dbReference type="EMBL" id="CAD9960236.1"/>
    </source>
</evidence>
<dbReference type="GO" id="GO:0006366">
    <property type="term" value="P:transcription by RNA polymerase II"/>
    <property type="evidence" value="ECO:0007669"/>
    <property type="project" value="TreeGrafter"/>
</dbReference>
<name>A0A7S2Y910_9STRA</name>
<feature type="region of interest" description="Disordered" evidence="6">
    <location>
        <begin position="1"/>
        <end position="87"/>
    </location>
</feature>
<protein>
    <recommendedName>
        <fullName evidence="8">DNA-directed RNA polymerase</fullName>
    </recommendedName>
</protein>
<dbReference type="GO" id="GO:0005665">
    <property type="term" value="C:RNA polymerase II, core complex"/>
    <property type="evidence" value="ECO:0007669"/>
    <property type="project" value="InterPro"/>
</dbReference>
<dbReference type="PANTHER" id="PTHR47227">
    <property type="entry name" value="DNA-DIRECTED RNA POLYMERASE SUBUNIT K"/>
    <property type="match status" value="1"/>
</dbReference>
<evidence type="ECO:0008006" key="8">
    <source>
        <dbReference type="Google" id="ProtNLM"/>
    </source>
</evidence>
<dbReference type="PROSITE" id="PS01111">
    <property type="entry name" value="RNA_POL_K_14KD"/>
    <property type="match status" value="1"/>
</dbReference>
<keyword evidence="4" id="KW-0539">Nucleus</keyword>
<dbReference type="PIRSF" id="PIRSF500154">
    <property type="entry name" value="RPB6"/>
    <property type="match status" value="1"/>
</dbReference>
<organism evidence="7">
    <name type="scientific">Entomoneis paludosa</name>
    <dbReference type="NCBI Taxonomy" id="265537"/>
    <lineage>
        <taxon>Eukaryota</taxon>
        <taxon>Sar</taxon>
        <taxon>Stramenopiles</taxon>
        <taxon>Ochrophyta</taxon>
        <taxon>Bacillariophyta</taxon>
        <taxon>Bacillariophyceae</taxon>
        <taxon>Bacillariophycidae</taxon>
        <taxon>Entomoneidaceae</taxon>
        <taxon>Entomoneis</taxon>
    </lineage>
</organism>
<keyword evidence="3" id="KW-0804">Transcription</keyword>
<evidence type="ECO:0000256" key="4">
    <source>
        <dbReference type="ARBA" id="ARBA00023242"/>
    </source>
</evidence>
<dbReference type="SUPFAM" id="SSF63562">
    <property type="entry name" value="RPB6/omega subunit-like"/>
    <property type="match status" value="1"/>
</dbReference>
<dbReference type="InterPro" id="IPR020708">
    <property type="entry name" value="DNA-dir_RNA_polK_14-18kDa_CS"/>
</dbReference>
<evidence type="ECO:0000256" key="5">
    <source>
        <dbReference type="ARBA" id="ARBA00025773"/>
    </source>
</evidence>
<dbReference type="PIRSF" id="PIRSF000778">
    <property type="entry name" value="RpoK/RPB6"/>
    <property type="match status" value="1"/>
</dbReference>
<evidence type="ECO:0000256" key="6">
    <source>
        <dbReference type="SAM" id="MobiDB-lite"/>
    </source>
</evidence>
<comment type="subcellular location">
    <subcellularLocation>
        <location evidence="1">Nucleus</location>
    </subcellularLocation>
</comment>
<proteinExistence type="inferred from homology"/>
<keyword evidence="2" id="KW-0240">DNA-directed RNA polymerase</keyword>
<evidence type="ECO:0000256" key="1">
    <source>
        <dbReference type="ARBA" id="ARBA00004123"/>
    </source>
</evidence>
<dbReference type="GO" id="GO:0005666">
    <property type="term" value="C:RNA polymerase III complex"/>
    <property type="evidence" value="ECO:0007669"/>
    <property type="project" value="TreeGrafter"/>
</dbReference>
<dbReference type="InterPro" id="IPR006110">
    <property type="entry name" value="Pol_omega/Rpo6/RPB6"/>
</dbReference>
<dbReference type="Gene3D" id="3.90.940.10">
    <property type="match status" value="1"/>
</dbReference>
<evidence type="ECO:0000256" key="2">
    <source>
        <dbReference type="ARBA" id="ARBA00022478"/>
    </source>
</evidence>